<sequence length="613" mass="71651">MKELDPNAIAVELVKQFAKPIFDGVGKLKGEALDKLKVTLNTCFSKYITRSYDRYSKTKTLLYRDAPVNIKDFYVRTDLEINFGRKIQESDFIEELQRNKRLVISGTAGSGKSTFCKSIFLDLIESPIGVFPIFVELRHLNTDSDTSLFDFILKTLTEIESTFTKSQLDYSLDLGKVLLIFDGFDELNNELREKYEKEIVAIASKYQNILMLLSSRPDGRFNSWEEFYVYRVLPLDKEKSKSLISKLDYDRQVKRKFLDVLDKSLYEIHESFASNPLLLTMMLLTYEQIAEIPNKIHLFYEQAFLTLFNKHDSLKSLYKRKSFSNLPLDDFKRLLSAFSIVSYVDRKYYFSEDEIKKYLENALRISGININKESFLNDLLDTVCIMQRDGNGYTFTHRSFQEYFTSIFIVNYASDNKFKIVDKIAFVNDRDDVIPMIFDINQDFLEQTWVIPRLEKMIDELSVIPDTKNGKVKLLSLMYRGLTTHDNDGEYGIAFRLYRRDGDNTRFIHILYKIYNDELYQYHKTQRDIDESDKVKEAERLLVQIVLEGEGEEQDFLSLEDLSSVPPEVISLIYASNCYGHVNTNLNFAKEKLSALREKYTCKQNDLSELLFS</sequence>
<evidence type="ECO:0000313" key="2">
    <source>
        <dbReference type="EMBL" id="MFB2620236.1"/>
    </source>
</evidence>
<name>A0ABV4VJ21_9GAMM</name>
<dbReference type="InterPro" id="IPR027417">
    <property type="entry name" value="P-loop_NTPase"/>
</dbReference>
<dbReference type="PANTHER" id="PTHR46844">
    <property type="entry name" value="SLR5058 PROTEIN"/>
    <property type="match status" value="1"/>
</dbReference>
<reference evidence="2 3" key="1">
    <citation type="submission" date="2024-09" db="EMBL/GenBank/DDBJ databases">
        <authorList>
            <person name="Zhang Y."/>
        </authorList>
    </citation>
    <scope>NUCLEOTIDE SEQUENCE [LARGE SCALE GENOMIC DNA]</scope>
    <source>
        <strain evidence="2 3">ZJ318</strain>
    </source>
</reference>
<evidence type="ECO:0000259" key="1">
    <source>
        <dbReference type="PROSITE" id="PS50837"/>
    </source>
</evidence>
<dbReference type="Pfam" id="PF05729">
    <property type="entry name" value="NACHT"/>
    <property type="match status" value="1"/>
</dbReference>
<evidence type="ECO:0000313" key="3">
    <source>
        <dbReference type="Proteomes" id="UP001576708"/>
    </source>
</evidence>
<organism evidence="2 3">
    <name type="scientific">Shewanella mangrovisoli</name>
    <dbReference type="NCBI Taxonomy" id="2864211"/>
    <lineage>
        <taxon>Bacteria</taxon>
        <taxon>Pseudomonadati</taxon>
        <taxon>Pseudomonadota</taxon>
        <taxon>Gammaproteobacteria</taxon>
        <taxon>Alteromonadales</taxon>
        <taxon>Shewanellaceae</taxon>
        <taxon>Shewanella</taxon>
    </lineage>
</organism>
<dbReference type="RefSeq" id="WP_342201616.1">
    <property type="nucleotide sequence ID" value="NZ_JBCATE010000003.1"/>
</dbReference>
<dbReference type="EMBL" id="JBHFGU010000003">
    <property type="protein sequence ID" value="MFB2620236.1"/>
    <property type="molecule type" value="Genomic_DNA"/>
</dbReference>
<gene>
    <name evidence="2" type="ORF">ACE02W_10500</name>
</gene>
<dbReference type="PANTHER" id="PTHR46844:SF1">
    <property type="entry name" value="SLR5058 PROTEIN"/>
    <property type="match status" value="1"/>
</dbReference>
<dbReference type="PROSITE" id="PS50837">
    <property type="entry name" value="NACHT"/>
    <property type="match status" value="1"/>
</dbReference>
<feature type="domain" description="NACHT" evidence="1">
    <location>
        <begin position="100"/>
        <end position="222"/>
    </location>
</feature>
<dbReference type="SUPFAM" id="SSF52540">
    <property type="entry name" value="P-loop containing nucleoside triphosphate hydrolases"/>
    <property type="match status" value="1"/>
</dbReference>
<protein>
    <submittedName>
        <fullName evidence="2">NACHT domain-containing NTPase</fullName>
    </submittedName>
</protein>
<proteinExistence type="predicted"/>
<dbReference type="Proteomes" id="UP001576708">
    <property type="component" value="Unassembled WGS sequence"/>
</dbReference>
<keyword evidence="3" id="KW-1185">Reference proteome</keyword>
<comment type="caution">
    <text evidence="2">The sequence shown here is derived from an EMBL/GenBank/DDBJ whole genome shotgun (WGS) entry which is preliminary data.</text>
</comment>
<dbReference type="InterPro" id="IPR007111">
    <property type="entry name" value="NACHT_NTPase"/>
</dbReference>
<dbReference type="Gene3D" id="3.40.50.300">
    <property type="entry name" value="P-loop containing nucleotide triphosphate hydrolases"/>
    <property type="match status" value="1"/>
</dbReference>
<accession>A0ABV4VJ21</accession>